<feature type="region of interest" description="Disordered" evidence="1">
    <location>
        <begin position="659"/>
        <end position="694"/>
    </location>
</feature>
<reference evidence="3 4" key="1">
    <citation type="journal article" date="2021" name="bioRxiv">
        <title>Chromosome-scale and haplotype-resolved genome assembly of a tetraploid potato cultivar.</title>
        <authorList>
            <person name="Sun H."/>
            <person name="Jiao W.-B."/>
            <person name="Krause K."/>
            <person name="Campoy J.A."/>
            <person name="Goel M."/>
            <person name="Folz-Donahue K."/>
            <person name="Kukat C."/>
            <person name="Huettel B."/>
            <person name="Schneeberger K."/>
        </authorList>
    </citation>
    <scope>NUCLEOTIDE SEQUENCE [LARGE SCALE GENOMIC DNA]</scope>
    <source>
        <strain evidence="3">SolTubOtavaFocal</strain>
        <tissue evidence="3">Leaves</tissue>
    </source>
</reference>
<feature type="compositionally biased region" description="Polar residues" evidence="1">
    <location>
        <begin position="824"/>
        <end position="840"/>
    </location>
</feature>
<feature type="region of interest" description="Disordered" evidence="1">
    <location>
        <begin position="712"/>
        <end position="747"/>
    </location>
</feature>
<feature type="region of interest" description="Disordered" evidence="1">
    <location>
        <begin position="288"/>
        <end position="331"/>
    </location>
</feature>
<dbReference type="PANTHER" id="PTHR31286:SF177">
    <property type="entry name" value="ENDONUCLEASE_EXONUCLEASE_PHOSPHATASE"/>
    <property type="match status" value="1"/>
</dbReference>
<feature type="compositionally biased region" description="Basic residues" evidence="1">
    <location>
        <begin position="858"/>
        <end position="876"/>
    </location>
</feature>
<feature type="compositionally biased region" description="Basic and acidic residues" evidence="1">
    <location>
        <begin position="887"/>
        <end position="898"/>
    </location>
</feature>
<feature type="compositionally biased region" description="Polar residues" evidence="1">
    <location>
        <begin position="392"/>
        <end position="404"/>
    </location>
</feature>
<feature type="region of interest" description="Disordered" evidence="1">
    <location>
        <begin position="784"/>
        <end position="939"/>
    </location>
</feature>
<organism evidence="3 4">
    <name type="scientific">Solanum tuberosum</name>
    <name type="common">Potato</name>
    <dbReference type="NCBI Taxonomy" id="4113"/>
    <lineage>
        <taxon>Eukaryota</taxon>
        <taxon>Viridiplantae</taxon>
        <taxon>Streptophyta</taxon>
        <taxon>Embryophyta</taxon>
        <taxon>Tracheophyta</taxon>
        <taxon>Spermatophyta</taxon>
        <taxon>Magnoliopsida</taxon>
        <taxon>eudicotyledons</taxon>
        <taxon>Gunneridae</taxon>
        <taxon>Pentapetalae</taxon>
        <taxon>asterids</taxon>
        <taxon>lamiids</taxon>
        <taxon>Solanales</taxon>
        <taxon>Solanaceae</taxon>
        <taxon>Solanoideae</taxon>
        <taxon>Solaneae</taxon>
        <taxon>Solanum</taxon>
    </lineage>
</organism>
<dbReference type="EMBL" id="JAIVGD010000018">
    <property type="protein sequence ID" value="KAH0756594.1"/>
    <property type="molecule type" value="Genomic_DNA"/>
</dbReference>
<sequence>MAIEPPEKQLQPPDQVHLMRNSNSYTPQLGGSPESSDNSSKLRCIEAIHVAISEEELDWARKIISIDQSGLIHVNSTRNNESPSKDLVTSQKSQDSIEQIGRSMKAISVEITESPRKHPRRTAKFEQLSMELKRFRPLGNLPQVLKYILLKTRRVLMVKSQVTLISSKSPELQSTKELKLDTKILSMTRTTTLRMTSKMNQGNNQNTIPTPNQIVEVMNQEQMTRNAKAITDEEVHRNLEVDPAAATKQNQVKNMPKSNEQAGTPMNKQHNNGEKFIWQVTDKTNSQNIPLQQREEEEGNQQTNSSMEAGKSVNLDHNTNSKQNENEKEELLEQANRNGGVTQHEENIRKDHNQMSSKIPPPIKISSNFDVYRLVQQKNNQNNPKQTLKKTPGSSSVNKNNHQQIPDPAPPTVTQSLATRLRVYQLKNTTPMIIDQPIITTRQGYPSITFYEEDFLGKMPGRCKYTLVGKYLNAMPKMEAIRKSFIAQTQLTGGVKIAHFNSRHIYIDFDNEANHISMWTKQKMYTAGQSMKIQMWTPTFKPAEETPIVPIWITLPELPWHCHYMDILTPVLSPIGKALYLDSTTMQKTRESVAKVRVQIDITKERPQHVWLGFSEKDPNLGKWQIIEYEDVPSYCIYCKHQGHVIGECPQKEKDEVFKKNKDQEASKKIQEKQSIPNPKGIQPQTQTKENIQPYQQATDRNLIEKNTTNMEEQWQVQTKKKSKHHQKNQEQEKSGDQISTPSSPVIVDVDDHCDDNDIPAHVSPLVVAAEVIGGRLEVQEKTLNLQEGDPRGRVFNHTPATTPNDTPQHQEKIQQTRDKGKDTPNQQVHISKEGNNQPKGSMAKDMGNKTSTSKQIHTTKSKNKPSKKKREATKRKQAEQQQQEHAPNDSHPEENPFKDFIMMDQIMDVAPLKAKYATPTSGKPPDQSKGVKLSGKWV</sequence>
<dbReference type="InterPro" id="IPR025558">
    <property type="entry name" value="DUF4283"/>
</dbReference>
<evidence type="ECO:0000256" key="1">
    <source>
        <dbReference type="SAM" id="MobiDB-lite"/>
    </source>
</evidence>
<feature type="compositionally biased region" description="Basic and acidic residues" evidence="1">
    <location>
        <begin position="809"/>
        <end position="823"/>
    </location>
</feature>
<feature type="region of interest" description="Disordered" evidence="1">
    <location>
        <begin position="1"/>
        <end position="40"/>
    </location>
</feature>
<feature type="region of interest" description="Disordered" evidence="1">
    <location>
        <begin position="76"/>
        <end position="95"/>
    </location>
</feature>
<dbReference type="Proteomes" id="UP000826656">
    <property type="component" value="Unassembled WGS sequence"/>
</dbReference>
<protein>
    <recommendedName>
        <fullName evidence="2">DUF4283 domain-containing protein</fullName>
    </recommendedName>
</protein>
<feature type="domain" description="DUF4283" evidence="2">
    <location>
        <begin position="461"/>
        <end position="544"/>
    </location>
</feature>
<keyword evidence="4" id="KW-1185">Reference proteome</keyword>
<dbReference type="Pfam" id="PF14111">
    <property type="entry name" value="DUF4283"/>
    <property type="match status" value="1"/>
</dbReference>
<dbReference type="InterPro" id="IPR040256">
    <property type="entry name" value="At4g02000-like"/>
</dbReference>
<feature type="compositionally biased region" description="Basic and acidic residues" evidence="1">
    <location>
        <begin position="659"/>
        <end position="672"/>
    </location>
</feature>
<proteinExistence type="predicted"/>
<dbReference type="PANTHER" id="PTHR31286">
    <property type="entry name" value="GLYCINE-RICH CELL WALL STRUCTURAL PROTEIN 1.8-LIKE"/>
    <property type="match status" value="1"/>
</dbReference>
<gene>
    <name evidence="3" type="ORF">KY290_026864</name>
</gene>
<feature type="region of interest" description="Disordered" evidence="1">
    <location>
        <begin position="249"/>
        <end position="270"/>
    </location>
</feature>
<evidence type="ECO:0000259" key="2">
    <source>
        <dbReference type="Pfam" id="PF14111"/>
    </source>
</evidence>
<feature type="compositionally biased region" description="Polar residues" evidence="1">
    <location>
        <begin position="673"/>
        <end position="694"/>
    </location>
</feature>
<feature type="compositionally biased region" description="Polar residues" evidence="1">
    <location>
        <begin position="20"/>
        <end position="40"/>
    </location>
</feature>
<feature type="compositionally biased region" description="Low complexity" evidence="1">
    <location>
        <begin position="378"/>
        <end position="390"/>
    </location>
</feature>
<name>A0ABQ7UZE1_SOLTU</name>
<evidence type="ECO:0000313" key="4">
    <source>
        <dbReference type="Proteomes" id="UP000826656"/>
    </source>
</evidence>
<feature type="region of interest" description="Disordered" evidence="1">
    <location>
        <begin position="378"/>
        <end position="413"/>
    </location>
</feature>
<comment type="caution">
    <text evidence="3">The sequence shown here is derived from an EMBL/GenBank/DDBJ whole genome shotgun (WGS) entry which is preliminary data.</text>
</comment>
<feature type="compositionally biased region" description="Polar residues" evidence="1">
    <location>
        <begin position="799"/>
        <end position="808"/>
    </location>
</feature>
<accession>A0ABQ7UZE1</accession>
<evidence type="ECO:0000313" key="3">
    <source>
        <dbReference type="EMBL" id="KAH0756594.1"/>
    </source>
</evidence>